<keyword evidence="2" id="KW-1185">Reference proteome</keyword>
<dbReference type="InterPro" id="IPR023198">
    <property type="entry name" value="PGP-like_dom2"/>
</dbReference>
<dbReference type="Gene3D" id="1.10.150.240">
    <property type="entry name" value="Putative phosphatase, domain 2"/>
    <property type="match status" value="1"/>
</dbReference>
<evidence type="ECO:0000313" key="1">
    <source>
        <dbReference type="EMBL" id="SAL57140.1"/>
    </source>
</evidence>
<dbReference type="RefSeq" id="WP_087644940.1">
    <property type="nucleotide sequence ID" value="NZ_FCON02000025.1"/>
</dbReference>
<dbReference type="AlphaFoldDB" id="A0A158IM64"/>
<sequence length="116" mass="13215">MIHATHSDDREVQAQLCAYNNAFEELDLMFRWDARTYHGLASADSDYAKIAQYIESQCPHLLKAYSADFLCQAIVDRKNAVLEACRSNTVKNDDSARRARLWRSRNEESLGSSARA</sequence>
<gene>
    <name evidence="1" type="ORF">AWB68_02795</name>
</gene>
<proteinExistence type="predicted"/>
<reference evidence="1" key="1">
    <citation type="submission" date="2016-01" db="EMBL/GenBank/DDBJ databases">
        <authorList>
            <person name="Peeters C."/>
        </authorList>
    </citation>
    <scope>NUCLEOTIDE SEQUENCE [LARGE SCALE GENOMIC DNA]</scope>
    <source>
        <strain evidence="1">LMG 22940</strain>
    </source>
</reference>
<dbReference type="EMBL" id="FCON02000025">
    <property type="protein sequence ID" value="SAL57140.1"/>
    <property type="molecule type" value="Genomic_DNA"/>
</dbReference>
<comment type="caution">
    <text evidence="1">The sequence shown here is derived from an EMBL/GenBank/DDBJ whole genome shotgun (WGS) entry which is preliminary data.</text>
</comment>
<dbReference type="OrthoDB" id="5293434at2"/>
<organism evidence="1 2">
    <name type="scientific">Caballeronia choica</name>
    <dbReference type="NCBI Taxonomy" id="326476"/>
    <lineage>
        <taxon>Bacteria</taxon>
        <taxon>Pseudomonadati</taxon>
        <taxon>Pseudomonadota</taxon>
        <taxon>Betaproteobacteria</taxon>
        <taxon>Burkholderiales</taxon>
        <taxon>Burkholderiaceae</taxon>
        <taxon>Caballeronia</taxon>
    </lineage>
</organism>
<name>A0A158IM64_9BURK</name>
<protein>
    <submittedName>
        <fullName evidence="1">Uncharacterized protein</fullName>
    </submittedName>
</protein>
<dbReference type="Proteomes" id="UP000054770">
    <property type="component" value="Unassembled WGS sequence"/>
</dbReference>
<accession>A0A158IM64</accession>
<evidence type="ECO:0000313" key="2">
    <source>
        <dbReference type="Proteomes" id="UP000054770"/>
    </source>
</evidence>